<name>A0A1I5LHL5_9BACT</name>
<evidence type="ECO:0000256" key="2">
    <source>
        <dbReference type="SAM" id="Coils"/>
    </source>
</evidence>
<accession>A0A1I5LHL5</accession>
<dbReference type="AlphaFoldDB" id="A0A1I5LHL5"/>
<dbReference type="SUPFAM" id="SSF56954">
    <property type="entry name" value="Outer membrane efflux proteins (OEP)"/>
    <property type="match status" value="1"/>
</dbReference>
<evidence type="ECO:0000313" key="3">
    <source>
        <dbReference type="EMBL" id="SFO96693.1"/>
    </source>
</evidence>
<dbReference type="OrthoDB" id="5318766at2"/>
<dbReference type="PANTHER" id="PTHR30469">
    <property type="entry name" value="MULTIDRUG RESISTANCE PROTEIN MDTA"/>
    <property type="match status" value="1"/>
</dbReference>
<sequence>MNNPQYILILILTFCNTLFALSSHHVKVSVVEPKKAELPIEVKVRGIVEAEMAYGVNTQAEGILHNHVINAQQVEKGNVIAILENPQLKKSIGRLKEQIELIQNAINIENKKLKSAKEMLDLGIISNNDYLSQQNRLNSKKLELTKAKNKLEKMTIQYKQLVIKAPFSGFVTELKADGSYIGYGGYVCKIQSQNMQVRLFVPHLFAKKLYTGETVSLKVDDQTIKAKIVEILPKTTDNLVNVIAKPNKPLPANLNIEADIMTKKISGWIIPKQSIVLIENRPAIFIIKQGIAKLHFITIQKDMVSRVLVSDRLSPSDKIVLKNAYMLHDGIAVEIVK</sequence>
<feature type="coiled-coil region" evidence="2">
    <location>
        <begin position="92"/>
        <end position="164"/>
    </location>
</feature>
<evidence type="ECO:0000256" key="1">
    <source>
        <dbReference type="ARBA" id="ARBA00009477"/>
    </source>
</evidence>
<dbReference type="EMBL" id="FOXB01000003">
    <property type="protein sequence ID" value="SFO96693.1"/>
    <property type="molecule type" value="Genomic_DNA"/>
</dbReference>
<reference evidence="3 4" key="1">
    <citation type="submission" date="2016-10" db="EMBL/GenBank/DDBJ databases">
        <authorList>
            <person name="de Groot N.N."/>
        </authorList>
    </citation>
    <scope>NUCLEOTIDE SEQUENCE [LARGE SCALE GENOMIC DNA]</scope>
    <source>
        <strain evidence="3 4">EP1-55-1</strain>
    </source>
</reference>
<dbReference type="Gene3D" id="2.40.420.20">
    <property type="match status" value="1"/>
</dbReference>
<dbReference type="GO" id="GO:1990281">
    <property type="term" value="C:efflux pump complex"/>
    <property type="evidence" value="ECO:0007669"/>
    <property type="project" value="TreeGrafter"/>
</dbReference>
<dbReference type="STRING" id="223786.SAMN05216234_10332"/>
<evidence type="ECO:0000313" key="4">
    <source>
        <dbReference type="Proteomes" id="UP000199227"/>
    </source>
</evidence>
<dbReference type="Gene3D" id="1.10.287.470">
    <property type="entry name" value="Helix hairpin bin"/>
    <property type="match status" value="1"/>
</dbReference>
<dbReference type="Gene3D" id="2.40.50.100">
    <property type="match status" value="1"/>
</dbReference>
<keyword evidence="2" id="KW-0175">Coiled coil</keyword>
<keyword evidence="4" id="KW-1185">Reference proteome</keyword>
<gene>
    <name evidence="3" type="ORF">SAMN05216234_10332</name>
</gene>
<dbReference type="GO" id="GO:0015562">
    <property type="term" value="F:efflux transmembrane transporter activity"/>
    <property type="evidence" value="ECO:0007669"/>
    <property type="project" value="InterPro"/>
</dbReference>
<organism evidence="3 4">
    <name type="scientific">Hydrogenimonas thermophila</name>
    <dbReference type="NCBI Taxonomy" id="223786"/>
    <lineage>
        <taxon>Bacteria</taxon>
        <taxon>Pseudomonadati</taxon>
        <taxon>Campylobacterota</taxon>
        <taxon>Epsilonproteobacteria</taxon>
        <taxon>Campylobacterales</taxon>
        <taxon>Hydrogenimonadaceae</taxon>
        <taxon>Hydrogenimonas</taxon>
    </lineage>
</organism>
<dbReference type="NCBIfam" id="TIGR01730">
    <property type="entry name" value="RND_mfp"/>
    <property type="match status" value="1"/>
</dbReference>
<dbReference type="RefSeq" id="WP_092910393.1">
    <property type="nucleotide sequence ID" value="NZ_FOXB01000003.1"/>
</dbReference>
<comment type="similarity">
    <text evidence="1">Belongs to the membrane fusion protein (MFP) (TC 8.A.1) family.</text>
</comment>
<protein>
    <submittedName>
        <fullName evidence="3">RND family efflux transporter, MFP subunit</fullName>
    </submittedName>
</protein>
<dbReference type="PANTHER" id="PTHR30469:SF15">
    <property type="entry name" value="HLYD FAMILY OF SECRETION PROTEINS"/>
    <property type="match status" value="1"/>
</dbReference>
<dbReference type="Proteomes" id="UP000199227">
    <property type="component" value="Unassembled WGS sequence"/>
</dbReference>
<proteinExistence type="inferred from homology"/>
<dbReference type="InterPro" id="IPR006143">
    <property type="entry name" value="RND_pump_MFP"/>
</dbReference>